<dbReference type="AlphaFoldDB" id="A0AAD4UUX0"/>
<name>A0AAD4UUX0_PRUDU</name>
<organism evidence="2 3">
    <name type="scientific">Prunus dulcis</name>
    <name type="common">Almond</name>
    <name type="synonym">Amygdalus dulcis</name>
    <dbReference type="NCBI Taxonomy" id="3755"/>
    <lineage>
        <taxon>Eukaryota</taxon>
        <taxon>Viridiplantae</taxon>
        <taxon>Streptophyta</taxon>
        <taxon>Embryophyta</taxon>
        <taxon>Tracheophyta</taxon>
        <taxon>Spermatophyta</taxon>
        <taxon>Magnoliopsida</taxon>
        <taxon>eudicotyledons</taxon>
        <taxon>Gunneridae</taxon>
        <taxon>Pentapetalae</taxon>
        <taxon>rosids</taxon>
        <taxon>fabids</taxon>
        <taxon>Rosales</taxon>
        <taxon>Rosaceae</taxon>
        <taxon>Amygdaloideae</taxon>
        <taxon>Amygdaleae</taxon>
        <taxon>Prunus</taxon>
    </lineage>
</organism>
<dbReference type="Pfam" id="PF07727">
    <property type="entry name" value="RVT_2"/>
    <property type="match status" value="1"/>
</dbReference>
<evidence type="ECO:0000313" key="2">
    <source>
        <dbReference type="EMBL" id="KAI5312733.1"/>
    </source>
</evidence>
<dbReference type="EMBL" id="JAJFAZ020000008">
    <property type="protein sequence ID" value="KAI5312733.1"/>
    <property type="molecule type" value="Genomic_DNA"/>
</dbReference>
<gene>
    <name evidence="2" type="ORF">L3X38_041907</name>
</gene>
<dbReference type="InterPro" id="IPR013103">
    <property type="entry name" value="RVT_2"/>
</dbReference>
<accession>A0AAD4UUX0</accession>
<evidence type="ECO:0000313" key="3">
    <source>
        <dbReference type="Proteomes" id="UP001054821"/>
    </source>
</evidence>
<keyword evidence="3" id="KW-1185">Reference proteome</keyword>
<reference evidence="2 3" key="1">
    <citation type="journal article" date="2022" name="G3 (Bethesda)">
        <title>Whole-genome sequence and methylome profiling of the almond [Prunus dulcis (Mill.) D.A. Webb] cultivar 'Nonpareil'.</title>
        <authorList>
            <person name="D'Amico-Willman K.M."/>
            <person name="Ouma W.Z."/>
            <person name="Meulia T."/>
            <person name="Sideli G.M."/>
            <person name="Gradziel T.M."/>
            <person name="Fresnedo-Ramirez J."/>
        </authorList>
    </citation>
    <scope>NUCLEOTIDE SEQUENCE [LARGE SCALE GENOMIC DNA]</scope>
    <source>
        <strain evidence="2">Clone GOH B32 T37-40</strain>
    </source>
</reference>
<proteinExistence type="predicted"/>
<comment type="caution">
    <text evidence="2">The sequence shown here is derived from an EMBL/GenBank/DDBJ whole genome shotgun (WGS) entry which is preliminary data.</text>
</comment>
<sequence length="270" mass="30295">MLLVVNGSISRHKVRVVAKEFHQEAGLDYEETFSPVVKHSTVRLILALAAQYHWYIIQLDVKNAFLHGVLHEEVFMQQPPSFEDSAKPHHVCRLLKSLYGLKQAPQAWNERFTTHLLTLGFIQSLADTSLFVSASGSDLLVLLLYNIILTGNNGVLIQQTITALSCEFDMKDLSQLTYFLGLQVRYSSLTANPLSDPTLYKSLVGGLQYLTFSRPDIGFAVNTLCQFMHTPTDTHFAAIKRVLRYLAGTLTYGIHFTSSDVHLQAYSDAD</sequence>
<dbReference type="PANTHER" id="PTHR11439">
    <property type="entry name" value="GAG-POL-RELATED RETROTRANSPOSON"/>
    <property type="match status" value="1"/>
</dbReference>
<protein>
    <recommendedName>
        <fullName evidence="1">Reverse transcriptase Ty1/copia-type domain-containing protein</fullName>
    </recommendedName>
</protein>
<feature type="domain" description="Reverse transcriptase Ty1/copia-type" evidence="1">
    <location>
        <begin position="10"/>
        <end position="185"/>
    </location>
</feature>
<evidence type="ECO:0000259" key="1">
    <source>
        <dbReference type="Pfam" id="PF07727"/>
    </source>
</evidence>
<dbReference type="PANTHER" id="PTHR11439:SF455">
    <property type="entry name" value="RLK (RECEPTOR-LIKE PROTEIN KINASE) 8, PUTATIVE-RELATED"/>
    <property type="match status" value="1"/>
</dbReference>
<dbReference type="InterPro" id="IPR043502">
    <property type="entry name" value="DNA/RNA_pol_sf"/>
</dbReference>
<dbReference type="SUPFAM" id="SSF56672">
    <property type="entry name" value="DNA/RNA polymerases"/>
    <property type="match status" value="1"/>
</dbReference>
<dbReference type="Proteomes" id="UP001054821">
    <property type="component" value="Chromosome 8"/>
</dbReference>